<keyword evidence="4 6" id="KW-1133">Transmembrane helix</keyword>
<feature type="transmembrane region" description="Helical" evidence="6">
    <location>
        <begin position="272"/>
        <end position="299"/>
    </location>
</feature>
<feature type="transmembrane region" description="Helical" evidence="6">
    <location>
        <begin position="182"/>
        <end position="205"/>
    </location>
</feature>
<dbReference type="CDD" id="cd06579">
    <property type="entry name" value="TM_PBP1_transp_AraH_like"/>
    <property type="match status" value="1"/>
</dbReference>
<keyword evidence="8" id="KW-1185">Reference proteome</keyword>
<keyword evidence="3 6" id="KW-0812">Transmembrane</keyword>
<feature type="transmembrane region" description="Helical" evidence="6">
    <location>
        <begin position="143"/>
        <end position="162"/>
    </location>
</feature>
<accession>A0ABP5GMR4</accession>
<evidence type="ECO:0000256" key="5">
    <source>
        <dbReference type="ARBA" id="ARBA00023136"/>
    </source>
</evidence>
<feature type="transmembrane region" description="Helical" evidence="6">
    <location>
        <begin position="236"/>
        <end position="257"/>
    </location>
</feature>
<organism evidence="7 8">
    <name type="scientific">Catenulispora yoronensis</name>
    <dbReference type="NCBI Taxonomy" id="450799"/>
    <lineage>
        <taxon>Bacteria</taxon>
        <taxon>Bacillati</taxon>
        <taxon>Actinomycetota</taxon>
        <taxon>Actinomycetes</taxon>
        <taxon>Catenulisporales</taxon>
        <taxon>Catenulisporaceae</taxon>
        <taxon>Catenulispora</taxon>
    </lineage>
</organism>
<feature type="transmembrane region" description="Helical" evidence="6">
    <location>
        <begin position="67"/>
        <end position="85"/>
    </location>
</feature>
<keyword evidence="5 6" id="KW-0472">Membrane</keyword>
<comment type="subcellular location">
    <subcellularLocation>
        <location evidence="1">Cell membrane</location>
        <topology evidence="1">Multi-pass membrane protein</topology>
    </subcellularLocation>
</comment>
<evidence type="ECO:0000256" key="2">
    <source>
        <dbReference type="ARBA" id="ARBA00022475"/>
    </source>
</evidence>
<feature type="transmembrane region" description="Helical" evidence="6">
    <location>
        <begin position="115"/>
        <end position="136"/>
    </location>
</feature>
<dbReference type="Pfam" id="PF02653">
    <property type="entry name" value="BPD_transp_2"/>
    <property type="match status" value="1"/>
</dbReference>
<dbReference type="PANTHER" id="PTHR32196">
    <property type="entry name" value="ABC TRANSPORTER PERMEASE PROTEIN YPHD-RELATED-RELATED"/>
    <property type="match status" value="1"/>
</dbReference>
<evidence type="ECO:0000313" key="8">
    <source>
        <dbReference type="Proteomes" id="UP001500751"/>
    </source>
</evidence>
<evidence type="ECO:0000256" key="6">
    <source>
        <dbReference type="SAM" id="Phobius"/>
    </source>
</evidence>
<reference evidence="8" key="1">
    <citation type="journal article" date="2019" name="Int. J. Syst. Evol. Microbiol.">
        <title>The Global Catalogue of Microorganisms (GCM) 10K type strain sequencing project: providing services to taxonomists for standard genome sequencing and annotation.</title>
        <authorList>
            <consortium name="The Broad Institute Genomics Platform"/>
            <consortium name="The Broad Institute Genome Sequencing Center for Infectious Disease"/>
            <person name="Wu L."/>
            <person name="Ma J."/>
        </authorList>
    </citation>
    <scope>NUCLEOTIDE SEQUENCE [LARGE SCALE GENOMIC DNA]</scope>
    <source>
        <strain evidence="8">JCM 16014</strain>
    </source>
</reference>
<dbReference type="InterPro" id="IPR001851">
    <property type="entry name" value="ABC_transp_permease"/>
</dbReference>
<dbReference type="PANTHER" id="PTHR32196:SF63">
    <property type="entry name" value="INNER MEMBRANE ABC TRANSPORTER PERMEASE PROTEIN YJFF"/>
    <property type="match status" value="1"/>
</dbReference>
<evidence type="ECO:0000313" key="7">
    <source>
        <dbReference type="EMBL" id="GAA2051583.1"/>
    </source>
</evidence>
<evidence type="ECO:0000256" key="1">
    <source>
        <dbReference type="ARBA" id="ARBA00004651"/>
    </source>
</evidence>
<gene>
    <name evidence="7" type="ORF">GCM10009839_68260</name>
</gene>
<evidence type="ECO:0000256" key="4">
    <source>
        <dbReference type="ARBA" id="ARBA00022989"/>
    </source>
</evidence>
<evidence type="ECO:0000256" key="3">
    <source>
        <dbReference type="ARBA" id="ARBA00022692"/>
    </source>
</evidence>
<keyword evidence="2" id="KW-1003">Cell membrane</keyword>
<proteinExistence type="predicted"/>
<comment type="caution">
    <text evidence="7">The sequence shown here is derived from an EMBL/GenBank/DDBJ whole genome shotgun (WGS) entry which is preliminary data.</text>
</comment>
<dbReference type="EMBL" id="BAAAQN010000052">
    <property type="protein sequence ID" value="GAA2051583.1"/>
    <property type="molecule type" value="Genomic_DNA"/>
</dbReference>
<protein>
    <submittedName>
        <fullName evidence="7">ABC transporter permease</fullName>
    </submittedName>
</protein>
<sequence>MAGTGGAGGTGDGSGGRRARARARETRRLLAASVLQRQGAAVVLVLLSAYAWFAYPHFGTGDNLRDLALQSSFLAVIALGMTFVIITGGIDLSVGSVYALGGVLAAYGARGGFFGALLLPLAACTAIGLVQGLIIARTGMAPFIVTLAGMLFARGLLLAITHEGSETYHIADHSVFLNLGRGTWLGVGHPVWFTAALFAVGALVLRRTRFGQALFAIGGSESSARLMGLPVVRDKVVVYALSGALAGFAGAMTAAYVQSGVTVIGVGTELDAIAAVVIGGTLLVGGAGTVLGTLVGVLLRNVIQNIINQIGSLDSNYQSVVSGGFLLLVVVAQRWLTTRRVRT</sequence>
<name>A0ABP5GMR4_9ACTN</name>
<feature type="transmembrane region" description="Helical" evidence="6">
    <location>
        <begin position="29"/>
        <end position="55"/>
    </location>
</feature>
<dbReference type="Proteomes" id="UP001500751">
    <property type="component" value="Unassembled WGS sequence"/>
</dbReference>